<feature type="transmembrane region" description="Helical" evidence="2">
    <location>
        <begin position="12"/>
        <end position="30"/>
    </location>
</feature>
<keyword evidence="2" id="KW-0812">Transmembrane</keyword>
<dbReference type="InterPro" id="IPR003399">
    <property type="entry name" value="Mce/MlaD"/>
</dbReference>
<gene>
    <name evidence="4" type="ORF">IQ217_09200</name>
</gene>
<protein>
    <submittedName>
        <fullName evidence="4">MCE family protein</fullName>
    </submittedName>
</protein>
<keyword evidence="2" id="KW-0472">Membrane</keyword>
<feature type="region of interest" description="Disordered" evidence="1">
    <location>
        <begin position="429"/>
        <end position="457"/>
    </location>
</feature>
<evidence type="ECO:0000313" key="5">
    <source>
        <dbReference type="Proteomes" id="UP000658720"/>
    </source>
</evidence>
<comment type="caution">
    <text evidence="4">The sequence shown here is derived from an EMBL/GenBank/DDBJ whole genome shotgun (WGS) entry which is preliminary data.</text>
</comment>
<dbReference type="RefSeq" id="WP_194019712.1">
    <property type="nucleotide sequence ID" value="NZ_JADEVV010000022.1"/>
</dbReference>
<keyword evidence="5" id="KW-1185">Reference proteome</keyword>
<evidence type="ECO:0000259" key="3">
    <source>
        <dbReference type="Pfam" id="PF02470"/>
    </source>
</evidence>
<reference evidence="4 5" key="1">
    <citation type="submission" date="2020-10" db="EMBL/GenBank/DDBJ databases">
        <authorList>
            <person name="Castelo-Branco R."/>
            <person name="Eusebio N."/>
            <person name="Adriana R."/>
            <person name="Vieira A."/>
            <person name="Brugerolle De Fraissinette N."/>
            <person name="Rezende De Castro R."/>
            <person name="Schneider M.P."/>
            <person name="Vasconcelos V."/>
            <person name="Leao P.N."/>
        </authorList>
    </citation>
    <scope>NUCLEOTIDE SEQUENCE [LARGE SCALE GENOMIC DNA]</scope>
    <source>
        <strain evidence="4 5">LEGE 00031</strain>
    </source>
</reference>
<proteinExistence type="predicted"/>
<dbReference type="EMBL" id="JADEVV010000022">
    <property type="protein sequence ID" value="MBE9254013.1"/>
    <property type="molecule type" value="Genomic_DNA"/>
</dbReference>
<accession>A0ABR9VT01</accession>
<feature type="domain" description="Mce/MlaD" evidence="3">
    <location>
        <begin position="38"/>
        <end position="114"/>
    </location>
</feature>
<dbReference type="PANTHER" id="PTHR34675:SF1">
    <property type="entry name" value="PROTEIN TRIGALACTOSYLDIACYLGLYCEROL 2, CHLOROPLASTIC"/>
    <property type="match status" value="1"/>
</dbReference>
<dbReference type="PANTHER" id="PTHR34675">
    <property type="entry name" value="PROTEIN TRIGALACTOSYLDIACYLGLYCEROL 2, CHLOROPLASTIC"/>
    <property type="match status" value="1"/>
</dbReference>
<dbReference type="Pfam" id="PF02470">
    <property type="entry name" value="MlaD"/>
    <property type="match status" value="1"/>
</dbReference>
<evidence type="ECO:0000313" key="4">
    <source>
        <dbReference type="EMBL" id="MBE9254013.1"/>
    </source>
</evidence>
<name>A0ABR9VT01_9SYNC</name>
<evidence type="ECO:0000256" key="2">
    <source>
        <dbReference type="SAM" id="Phobius"/>
    </source>
</evidence>
<dbReference type="InterPro" id="IPR039342">
    <property type="entry name" value="TGD2-like"/>
</dbReference>
<sequence>MLRPRTIKEGSVGLFALLGLFIIGGIVLWLRGGGFGNPGYEVLVQFGDASGLQVGGAVRYRGVPVGRVAKLIPGSNGILAQLEISSTQLRIPADVQVEISRYGLLGEAAIDMIPDRQLSDAALALDPLSADCPESGKILCNGDELKGQAGTQLTNSMARLAQAYSEPQFVADINATVKSANLAAARIATMSAEITALSKTANQQVRGFGLTSEAIAKAADNASLLTSRVNQVVLTNQDHINRTIEEASLLMVNLNQLVGENRAQVNLTLKSIETTNRDLQAIGREIQTAVATVNHGLAAIDAQKVTNDLALLMENAAVTSNNIRQISADLNDPTLMLTLQQTLDAARLTFENAQKITSDVEQLTGDPAFRNNLRKLVDGLGQLVSSTENFQDQVYTAHTLERSGQQLRFQLDHQQQLASYYQQWGALNPTSVSTSPSPLAQPTKIKPSQPQENQGKQ</sequence>
<dbReference type="Proteomes" id="UP000658720">
    <property type="component" value="Unassembled WGS sequence"/>
</dbReference>
<evidence type="ECO:0000256" key="1">
    <source>
        <dbReference type="SAM" id="MobiDB-lite"/>
    </source>
</evidence>
<keyword evidence="2" id="KW-1133">Transmembrane helix</keyword>
<organism evidence="4 5">
    <name type="scientific">Synechocystis salina LEGE 00031</name>
    <dbReference type="NCBI Taxonomy" id="1828736"/>
    <lineage>
        <taxon>Bacteria</taxon>
        <taxon>Bacillati</taxon>
        <taxon>Cyanobacteriota</taxon>
        <taxon>Cyanophyceae</taxon>
        <taxon>Synechococcales</taxon>
        <taxon>Merismopediaceae</taxon>
        <taxon>Synechocystis</taxon>
    </lineage>
</organism>